<gene>
    <name evidence="1" type="ORF">NVS88_13605</name>
</gene>
<reference evidence="1" key="1">
    <citation type="submission" date="2022-08" db="EMBL/GenBank/DDBJ databases">
        <title>Genome analysis of Corynebacteriales strain.</title>
        <authorList>
            <person name="Lee S.D."/>
        </authorList>
    </citation>
    <scope>NUCLEOTIDE SEQUENCE</scope>
    <source>
        <strain evidence="1">D3-21</strain>
    </source>
</reference>
<evidence type="ECO:0000313" key="2">
    <source>
        <dbReference type="Proteomes" id="UP001152755"/>
    </source>
</evidence>
<dbReference type="AlphaFoldDB" id="A0A9X4RHY6"/>
<sequence>MSAPEATPSAAAQIAAAALAVPGVAELHGGAFGEIATYLPGERVVGVTVGDAGARVHITVYSDQDVREVAAAVRRDVEAATGLKAVVTVEDVIHPGDD</sequence>
<keyword evidence="2" id="KW-1185">Reference proteome</keyword>
<organism evidence="1 2">
    <name type="scientific">Speluncibacter jeojiensis</name>
    <dbReference type="NCBI Taxonomy" id="2710754"/>
    <lineage>
        <taxon>Bacteria</taxon>
        <taxon>Bacillati</taxon>
        <taxon>Actinomycetota</taxon>
        <taxon>Actinomycetes</taxon>
        <taxon>Mycobacteriales</taxon>
        <taxon>Speluncibacteraceae</taxon>
        <taxon>Speluncibacter</taxon>
    </lineage>
</organism>
<accession>A0A9X4RHY6</accession>
<dbReference type="Proteomes" id="UP001152755">
    <property type="component" value="Unassembled WGS sequence"/>
</dbReference>
<dbReference type="EMBL" id="JANRHA010000008">
    <property type="protein sequence ID" value="MDG3015591.1"/>
    <property type="molecule type" value="Genomic_DNA"/>
</dbReference>
<proteinExistence type="predicted"/>
<protein>
    <recommendedName>
        <fullName evidence="3">Asp23/Gls24 family envelope stress response protein</fullName>
    </recommendedName>
</protein>
<evidence type="ECO:0008006" key="3">
    <source>
        <dbReference type="Google" id="ProtNLM"/>
    </source>
</evidence>
<dbReference type="RefSeq" id="WP_277830032.1">
    <property type="nucleotide sequence ID" value="NZ_JAAIVF010000001.1"/>
</dbReference>
<evidence type="ECO:0000313" key="1">
    <source>
        <dbReference type="EMBL" id="MDG3015591.1"/>
    </source>
</evidence>
<comment type="caution">
    <text evidence="1">The sequence shown here is derived from an EMBL/GenBank/DDBJ whole genome shotgun (WGS) entry which is preliminary data.</text>
</comment>
<name>A0A9X4RHY6_9ACTN</name>